<dbReference type="EMBL" id="CAJVPV010044782">
    <property type="protein sequence ID" value="CAG8768025.1"/>
    <property type="molecule type" value="Genomic_DNA"/>
</dbReference>
<feature type="region of interest" description="Disordered" evidence="1">
    <location>
        <begin position="30"/>
        <end position="51"/>
    </location>
</feature>
<keyword evidence="3" id="KW-1185">Reference proteome</keyword>
<comment type="caution">
    <text evidence="2">The sequence shown here is derived from an EMBL/GenBank/DDBJ whole genome shotgun (WGS) entry which is preliminary data.</text>
</comment>
<feature type="non-terminal residue" evidence="2">
    <location>
        <position position="51"/>
    </location>
</feature>
<proteinExistence type="predicted"/>
<reference evidence="2" key="1">
    <citation type="submission" date="2021-06" db="EMBL/GenBank/DDBJ databases">
        <authorList>
            <person name="Kallberg Y."/>
            <person name="Tangrot J."/>
            <person name="Rosling A."/>
        </authorList>
    </citation>
    <scope>NUCLEOTIDE SEQUENCE</scope>
    <source>
        <strain evidence="2">CL551</strain>
    </source>
</reference>
<sequence length="51" mass="5789">VLCRYGSPIRLQETQISVKWGYVGKMWGTDTPGSWHNGHEKIDKQAGKEDT</sequence>
<protein>
    <submittedName>
        <fullName evidence="2">11406_t:CDS:1</fullName>
    </submittedName>
</protein>
<dbReference type="Proteomes" id="UP000789342">
    <property type="component" value="Unassembled WGS sequence"/>
</dbReference>
<gene>
    <name evidence="2" type="ORF">AMORRO_LOCUS16413</name>
</gene>
<name>A0A9N9J803_9GLOM</name>
<evidence type="ECO:0000256" key="1">
    <source>
        <dbReference type="SAM" id="MobiDB-lite"/>
    </source>
</evidence>
<dbReference type="AlphaFoldDB" id="A0A9N9J803"/>
<accession>A0A9N9J803</accession>
<evidence type="ECO:0000313" key="3">
    <source>
        <dbReference type="Proteomes" id="UP000789342"/>
    </source>
</evidence>
<feature type="non-terminal residue" evidence="2">
    <location>
        <position position="1"/>
    </location>
</feature>
<feature type="compositionally biased region" description="Basic and acidic residues" evidence="1">
    <location>
        <begin position="37"/>
        <end position="51"/>
    </location>
</feature>
<evidence type="ECO:0000313" key="2">
    <source>
        <dbReference type="EMBL" id="CAG8768025.1"/>
    </source>
</evidence>
<organism evidence="2 3">
    <name type="scientific">Acaulospora morrowiae</name>
    <dbReference type="NCBI Taxonomy" id="94023"/>
    <lineage>
        <taxon>Eukaryota</taxon>
        <taxon>Fungi</taxon>
        <taxon>Fungi incertae sedis</taxon>
        <taxon>Mucoromycota</taxon>
        <taxon>Glomeromycotina</taxon>
        <taxon>Glomeromycetes</taxon>
        <taxon>Diversisporales</taxon>
        <taxon>Acaulosporaceae</taxon>
        <taxon>Acaulospora</taxon>
    </lineage>
</organism>